<name>A0A8D0BIQ9_SALMN</name>
<proteinExistence type="predicted"/>
<evidence type="ECO:0000256" key="4">
    <source>
        <dbReference type="ARBA" id="ARBA00023136"/>
    </source>
</evidence>
<reference evidence="6" key="2">
    <citation type="submission" date="2025-09" db="UniProtKB">
        <authorList>
            <consortium name="Ensembl"/>
        </authorList>
    </citation>
    <scope>IDENTIFICATION</scope>
</reference>
<feature type="transmembrane region" description="Helical" evidence="5">
    <location>
        <begin position="79"/>
        <end position="100"/>
    </location>
</feature>
<keyword evidence="3 5" id="KW-1133">Transmembrane helix</keyword>
<dbReference type="OMA" id="LLCHANT"/>
<evidence type="ECO:0000256" key="2">
    <source>
        <dbReference type="ARBA" id="ARBA00022692"/>
    </source>
</evidence>
<dbReference type="InterPro" id="IPR023271">
    <property type="entry name" value="Aquaporin-like"/>
</dbReference>
<dbReference type="GeneTree" id="ENSGT00990000211477"/>
<evidence type="ECO:0000313" key="6">
    <source>
        <dbReference type="Ensembl" id="ENSSMRP00000009181.1"/>
    </source>
</evidence>
<dbReference type="InterPro" id="IPR051883">
    <property type="entry name" value="AQP11/12_channel"/>
</dbReference>
<feature type="transmembrane region" description="Helical" evidence="5">
    <location>
        <begin position="184"/>
        <end position="207"/>
    </location>
</feature>
<sequence length="253" mass="28452">MHKDSTLLLLAIEGGTSIVITKARALVCQIVSQPECRVFLLEMLATFQLCACMNVLHPLVEVEPKPQLYLAHLYSFTAFHYFLTLHESISNPICALLYVLRKDISMSHGGLKIVAQFTGAFFARLYQNCLWVLGISSLLPDPSYCDNPLRTAFVKACCTELITSIAFQFMLLQSETHEQRVRANVLSLAITSLVYAGLLSFFVSFLLKKPLEGSCLDEAKMYYLSPFKADRLLLLCHANTVDRPPDCKMMRVD</sequence>
<dbReference type="PANTHER" id="PTHR21191:SF7">
    <property type="entry name" value="AQUAPORIN-11"/>
    <property type="match status" value="1"/>
</dbReference>
<feature type="transmembrane region" description="Helical" evidence="5">
    <location>
        <begin position="121"/>
        <end position="140"/>
    </location>
</feature>
<dbReference type="Ensembl" id="ENSSMRT00000010701.1">
    <property type="protein sequence ID" value="ENSSMRP00000009181.1"/>
    <property type="gene ID" value="ENSSMRG00000007332.1"/>
</dbReference>
<dbReference type="Gene3D" id="1.20.1080.10">
    <property type="entry name" value="Glycerol uptake facilitator protein"/>
    <property type="match status" value="1"/>
</dbReference>
<protein>
    <submittedName>
        <fullName evidence="6">Uncharacterized protein</fullName>
    </submittedName>
</protein>
<dbReference type="GO" id="GO:0015267">
    <property type="term" value="F:channel activity"/>
    <property type="evidence" value="ECO:0007669"/>
    <property type="project" value="TreeGrafter"/>
</dbReference>
<feature type="transmembrane region" description="Helical" evidence="5">
    <location>
        <begin position="152"/>
        <end position="172"/>
    </location>
</feature>
<dbReference type="PANTHER" id="PTHR21191">
    <property type="entry name" value="AQUAPORIN"/>
    <property type="match status" value="1"/>
</dbReference>
<evidence type="ECO:0000256" key="5">
    <source>
        <dbReference type="SAM" id="Phobius"/>
    </source>
</evidence>
<keyword evidence="2 5" id="KW-0812">Transmembrane</keyword>
<dbReference type="Proteomes" id="UP000694421">
    <property type="component" value="Unplaced"/>
</dbReference>
<evidence type="ECO:0000256" key="1">
    <source>
        <dbReference type="ARBA" id="ARBA00004141"/>
    </source>
</evidence>
<dbReference type="GO" id="GO:0016020">
    <property type="term" value="C:membrane"/>
    <property type="evidence" value="ECO:0007669"/>
    <property type="project" value="UniProtKB-SubCell"/>
</dbReference>
<keyword evidence="4 5" id="KW-0472">Membrane</keyword>
<dbReference type="GO" id="GO:0005737">
    <property type="term" value="C:cytoplasm"/>
    <property type="evidence" value="ECO:0007669"/>
    <property type="project" value="TreeGrafter"/>
</dbReference>
<dbReference type="AlphaFoldDB" id="A0A8D0BIQ9"/>
<evidence type="ECO:0000313" key="7">
    <source>
        <dbReference type="Proteomes" id="UP000694421"/>
    </source>
</evidence>
<reference evidence="6" key="1">
    <citation type="submission" date="2025-08" db="UniProtKB">
        <authorList>
            <consortium name="Ensembl"/>
        </authorList>
    </citation>
    <scope>IDENTIFICATION</scope>
</reference>
<organism evidence="6 7">
    <name type="scientific">Salvator merianae</name>
    <name type="common">Argentine black and white tegu</name>
    <name type="synonym">Tupinambis merianae</name>
    <dbReference type="NCBI Taxonomy" id="96440"/>
    <lineage>
        <taxon>Eukaryota</taxon>
        <taxon>Metazoa</taxon>
        <taxon>Chordata</taxon>
        <taxon>Craniata</taxon>
        <taxon>Vertebrata</taxon>
        <taxon>Euteleostomi</taxon>
        <taxon>Lepidosauria</taxon>
        <taxon>Squamata</taxon>
        <taxon>Bifurcata</taxon>
        <taxon>Unidentata</taxon>
        <taxon>Episquamata</taxon>
        <taxon>Laterata</taxon>
        <taxon>Teiioidea</taxon>
        <taxon>Teiidae</taxon>
        <taxon>Salvator</taxon>
    </lineage>
</organism>
<comment type="subcellular location">
    <subcellularLocation>
        <location evidence="1">Membrane</location>
        <topology evidence="1">Multi-pass membrane protein</topology>
    </subcellularLocation>
</comment>
<accession>A0A8D0BIQ9</accession>
<keyword evidence="7" id="KW-1185">Reference proteome</keyword>
<evidence type="ECO:0000256" key="3">
    <source>
        <dbReference type="ARBA" id="ARBA00022989"/>
    </source>
</evidence>
<dbReference type="SUPFAM" id="SSF81338">
    <property type="entry name" value="Aquaporin-like"/>
    <property type="match status" value="1"/>
</dbReference>